<keyword evidence="11" id="KW-0274">FAD</keyword>
<keyword evidence="8" id="KW-0732">Signal</keyword>
<keyword evidence="18" id="KW-0804">Transcription</keyword>
<dbReference type="InterPro" id="IPR037192">
    <property type="entry name" value="ERO1-like_sf"/>
</dbReference>
<dbReference type="Pfam" id="PF14223">
    <property type="entry name" value="Retrotran_gag_2"/>
    <property type="match status" value="1"/>
</dbReference>
<evidence type="ECO:0000256" key="13">
    <source>
        <dbReference type="ARBA" id="ARBA00023002"/>
    </source>
</evidence>
<evidence type="ECO:0000256" key="9">
    <source>
        <dbReference type="ARBA" id="ARBA00022750"/>
    </source>
</evidence>
<keyword evidence="22" id="KW-0863">Zinc-finger</keyword>
<dbReference type="GO" id="GO:0015035">
    <property type="term" value="F:protein-disulfide reductase activity"/>
    <property type="evidence" value="ECO:0007669"/>
    <property type="project" value="InterPro"/>
</dbReference>
<dbReference type="InterPro" id="IPR013103">
    <property type="entry name" value="RVT_2"/>
</dbReference>
<dbReference type="PANTHER" id="PTHR12613">
    <property type="entry name" value="ERO1-RELATED"/>
    <property type="match status" value="1"/>
</dbReference>
<dbReference type="GO" id="GO:0005789">
    <property type="term" value="C:endoplasmic reticulum membrane"/>
    <property type="evidence" value="ECO:0007669"/>
    <property type="project" value="UniProtKB-SubCell"/>
</dbReference>
<dbReference type="SUPFAM" id="SSF56672">
    <property type="entry name" value="DNA/RNA polymerases"/>
    <property type="match status" value="1"/>
</dbReference>
<keyword evidence="9" id="KW-0645">Protease</keyword>
<evidence type="ECO:0000256" key="2">
    <source>
        <dbReference type="ARBA" id="ARBA00004123"/>
    </source>
</evidence>
<dbReference type="SUPFAM" id="SSF101936">
    <property type="entry name" value="DNA-binding pseudobarrel domain"/>
    <property type="match status" value="1"/>
</dbReference>
<comment type="subcellular location">
    <subcellularLocation>
        <location evidence="3">Endoplasmic reticulum membrane</location>
        <topology evidence="3">Peripheral membrane protein</topology>
        <orientation evidence="3">Lumenal side</orientation>
    </subcellularLocation>
    <subcellularLocation>
        <location evidence="2">Nucleus</location>
    </subcellularLocation>
</comment>
<dbReference type="InterPro" id="IPR012337">
    <property type="entry name" value="RNaseH-like_sf"/>
</dbReference>
<keyword evidence="22" id="KW-0479">Metal-binding</keyword>
<dbReference type="InterPro" id="IPR043502">
    <property type="entry name" value="DNA/RNA_pol_sf"/>
</dbReference>
<dbReference type="SMART" id="SM01019">
    <property type="entry name" value="B3"/>
    <property type="match status" value="1"/>
</dbReference>
<feature type="compositionally biased region" description="Basic residues" evidence="23">
    <location>
        <begin position="187"/>
        <end position="197"/>
    </location>
</feature>
<keyword evidence="28" id="KW-1185">Reference proteome</keyword>
<dbReference type="GO" id="GO:0004190">
    <property type="term" value="F:aspartic-type endopeptidase activity"/>
    <property type="evidence" value="ECO:0007669"/>
    <property type="project" value="UniProtKB-KW"/>
</dbReference>
<dbReference type="InterPro" id="IPR036397">
    <property type="entry name" value="RNaseH_sf"/>
</dbReference>
<dbReference type="InterPro" id="IPR007266">
    <property type="entry name" value="Ero1"/>
</dbReference>
<evidence type="ECO:0000256" key="17">
    <source>
        <dbReference type="ARBA" id="ARBA00023157"/>
    </source>
</evidence>
<dbReference type="Pfam" id="PF07727">
    <property type="entry name" value="RVT_2"/>
    <property type="match status" value="1"/>
</dbReference>
<evidence type="ECO:0000256" key="20">
    <source>
        <dbReference type="ARBA" id="ARBA00023242"/>
    </source>
</evidence>
<dbReference type="Pfam" id="PF22936">
    <property type="entry name" value="Pol_BBD"/>
    <property type="match status" value="1"/>
</dbReference>
<keyword evidence="16" id="KW-0472">Membrane</keyword>
<evidence type="ECO:0000256" key="19">
    <source>
        <dbReference type="ARBA" id="ARBA00023180"/>
    </source>
</evidence>
<evidence type="ECO:0000256" key="11">
    <source>
        <dbReference type="ARBA" id="ARBA00022827"/>
    </source>
</evidence>
<dbReference type="InterPro" id="IPR001878">
    <property type="entry name" value="Znf_CCHC"/>
</dbReference>
<dbReference type="Gene3D" id="2.40.330.10">
    <property type="entry name" value="DNA-binding pseudobarrel domain"/>
    <property type="match status" value="1"/>
</dbReference>
<accession>A0A6A2X3Y2</accession>
<evidence type="ECO:0000313" key="28">
    <source>
        <dbReference type="Proteomes" id="UP000436088"/>
    </source>
</evidence>
<dbReference type="GO" id="GO:0008270">
    <property type="term" value="F:zinc ion binding"/>
    <property type="evidence" value="ECO:0007669"/>
    <property type="project" value="UniProtKB-KW"/>
</dbReference>
<reference evidence="27" key="1">
    <citation type="submission" date="2019-09" db="EMBL/GenBank/DDBJ databases">
        <title>Draft genome information of white flower Hibiscus syriacus.</title>
        <authorList>
            <person name="Kim Y.-M."/>
        </authorList>
    </citation>
    <scope>NUCLEOTIDE SEQUENCE [LARGE SCALE GENOMIC DNA]</scope>
    <source>
        <strain evidence="27">YM2019G1</strain>
    </source>
</reference>
<keyword evidence="6" id="KW-0813">Transport</keyword>
<keyword evidence="14" id="KW-0805">Transcription regulation</keyword>
<dbReference type="GO" id="GO:0015074">
    <property type="term" value="P:DNA integration"/>
    <property type="evidence" value="ECO:0007669"/>
    <property type="project" value="InterPro"/>
</dbReference>
<name>A0A6A2X3Y2_HIBSY</name>
<dbReference type="Pfam" id="PF04137">
    <property type="entry name" value="ERO1"/>
    <property type="match status" value="2"/>
</dbReference>
<keyword evidence="17" id="KW-1015">Disulfide bond</keyword>
<evidence type="ECO:0000256" key="22">
    <source>
        <dbReference type="PROSITE-ProRule" id="PRU00047"/>
    </source>
</evidence>
<gene>
    <name evidence="27" type="ORF">F3Y22_tig00112217pilonHSYRG00120</name>
</gene>
<feature type="domain" description="Integrase catalytic" evidence="26">
    <location>
        <begin position="417"/>
        <end position="581"/>
    </location>
</feature>
<evidence type="ECO:0000256" key="14">
    <source>
        <dbReference type="ARBA" id="ARBA00023015"/>
    </source>
</evidence>
<evidence type="ECO:0000256" key="6">
    <source>
        <dbReference type="ARBA" id="ARBA00022448"/>
    </source>
</evidence>
<evidence type="ECO:0000259" key="26">
    <source>
        <dbReference type="PROSITE" id="PS50994"/>
    </source>
</evidence>
<keyword evidence="19" id="KW-0325">Glycoprotein</keyword>
<evidence type="ECO:0000256" key="5">
    <source>
        <dbReference type="ARBA" id="ARBA00011802"/>
    </source>
</evidence>
<dbReference type="InterPro" id="IPR015300">
    <property type="entry name" value="DNA-bd_pseudobarrel_sf"/>
</dbReference>
<dbReference type="PROSITE" id="PS50863">
    <property type="entry name" value="B3"/>
    <property type="match status" value="1"/>
</dbReference>
<dbReference type="GO" id="GO:0034975">
    <property type="term" value="P:protein folding in endoplasmic reticulum"/>
    <property type="evidence" value="ECO:0007669"/>
    <property type="project" value="InterPro"/>
</dbReference>
<dbReference type="SUPFAM" id="SSF57756">
    <property type="entry name" value="Retrovirus zinc finger-like domains"/>
    <property type="match status" value="1"/>
</dbReference>
<evidence type="ECO:0000259" key="24">
    <source>
        <dbReference type="PROSITE" id="PS50158"/>
    </source>
</evidence>
<keyword evidence="10" id="KW-0256">Endoplasmic reticulum</keyword>
<evidence type="ECO:0000256" key="21">
    <source>
        <dbReference type="ARBA" id="ARBA00023284"/>
    </source>
</evidence>
<comment type="similarity">
    <text evidence="4">Belongs to the EROs family.</text>
</comment>
<feature type="domain" description="TF-B3" evidence="25">
    <location>
        <begin position="1366"/>
        <end position="1459"/>
    </location>
</feature>
<evidence type="ECO:0000256" key="23">
    <source>
        <dbReference type="SAM" id="MobiDB-lite"/>
    </source>
</evidence>
<comment type="cofactor">
    <cofactor evidence="1">
        <name>FAD</name>
        <dbReference type="ChEBI" id="CHEBI:57692"/>
    </cofactor>
</comment>
<dbReference type="Pfam" id="PF13976">
    <property type="entry name" value="gag_pre-integrs"/>
    <property type="match status" value="1"/>
</dbReference>
<dbReference type="Pfam" id="PF02362">
    <property type="entry name" value="B3"/>
    <property type="match status" value="1"/>
</dbReference>
<dbReference type="PROSITE" id="PS50994">
    <property type="entry name" value="INTEGRASE"/>
    <property type="match status" value="1"/>
</dbReference>
<dbReference type="InterPro" id="IPR001584">
    <property type="entry name" value="Integrase_cat-core"/>
</dbReference>
<keyword evidence="20" id="KW-0539">Nucleus</keyword>
<dbReference type="PANTHER" id="PTHR12613:SF0">
    <property type="entry name" value="ERO1-LIKE PROTEIN"/>
    <property type="match status" value="1"/>
</dbReference>
<keyword evidence="22" id="KW-0862">Zinc</keyword>
<evidence type="ECO:0000256" key="7">
    <source>
        <dbReference type="ARBA" id="ARBA00022630"/>
    </source>
</evidence>
<evidence type="ECO:0000259" key="25">
    <source>
        <dbReference type="PROSITE" id="PS50863"/>
    </source>
</evidence>
<dbReference type="GO" id="GO:0071949">
    <property type="term" value="F:FAD binding"/>
    <property type="evidence" value="ECO:0007669"/>
    <property type="project" value="InterPro"/>
</dbReference>
<dbReference type="InterPro" id="IPR057670">
    <property type="entry name" value="SH3_retrovirus"/>
</dbReference>
<dbReference type="InterPro" id="IPR036875">
    <property type="entry name" value="Znf_CCHC_sf"/>
</dbReference>
<dbReference type="Gene3D" id="3.30.420.10">
    <property type="entry name" value="Ribonuclease H-like superfamily/Ribonuclease H"/>
    <property type="match status" value="1"/>
</dbReference>
<organism evidence="27 28">
    <name type="scientific">Hibiscus syriacus</name>
    <name type="common">Rose of Sharon</name>
    <dbReference type="NCBI Taxonomy" id="106335"/>
    <lineage>
        <taxon>Eukaryota</taxon>
        <taxon>Viridiplantae</taxon>
        <taxon>Streptophyta</taxon>
        <taxon>Embryophyta</taxon>
        <taxon>Tracheophyta</taxon>
        <taxon>Spermatophyta</taxon>
        <taxon>Magnoliopsida</taxon>
        <taxon>eudicotyledons</taxon>
        <taxon>Gunneridae</taxon>
        <taxon>Pentapetalae</taxon>
        <taxon>rosids</taxon>
        <taxon>malvids</taxon>
        <taxon>Malvales</taxon>
        <taxon>Malvaceae</taxon>
        <taxon>Malvoideae</taxon>
        <taxon>Hibiscus</taxon>
    </lineage>
</organism>
<comment type="caution">
    <text evidence="27">The sequence shown here is derived from an EMBL/GenBank/DDBJ whole genome shotgun (WGS) entry which is preliminary data.</text>
</comment>
<feature type="region of interest" description="Disordered" evidence="23">
    <location>
        <begin position="175"/>
        <end position="197"/>
    </location>
</feature>
<comment type="subunit">
    <text evidence="5">May function both as a monomer and a homodimer.</text>
</comment>
<dbReference type="Pfam" id="PF25597">
    <property type="entry name" value="SH3_retrovirus"/>
    <property type="match status" value="1"/>
</dbReference>
<dbReference type="InterPro" id="IPR003340">
    <property type="entry name" value="B3_DNA-bd"/>
</dbReference>
<evidence type="ECO:0000256" key="15">
    <source>
        <dbReference type="ARBA" id="ARBA00023125"/>
    </source>
</evidence>
<keyword evidence="21" id="KW-0676">Redox-active center</keyword>
<evidence type="ECO:0000256" key="10">
    <source>
        <dbReference type="ARBA" id="ARBA00022824"/>
    </source>
</evidence>
<evidence type="ECO:0000256" key="18">
    <source>
        <dbReference type="ARBA" id="ARBA00023163"/>
    </source>
</evidence>
<keyword evidence="7" id="KW-0285">Flavoprotein</keyword>
<feature type="domain" description="CCHC-type" evidence="24">
    <location>
        <begin position="204"/>
        <end position="216"/>
    </location>
</feature>
<dbReference type="PROSITE" id="PS50158">
    <property type="entry name" value="ZF_CCHC"/>
    <property type="match status" value="1"/>
</dbReference>
<sequence>MATKFDIEKFNGRNFSLWKLKMKAILRKDGCLAAISERSVDFTDDNKWIEMDGNAMANFHLALADEVLSSIEEKKTSKEIWDHLTKLYEATSLHNKIFLKRKLYTLRMPESTSVTEHLNTLNTLFSQLTSLRCTIGEQERAELLLQTVVLQEENRRKNKEDRQVNLQQAEALITMRGRSTERGQSSNHKHSISKSRSKKNLKYYNCGKKGHLKKDCWSLNKNSNPQGNTANTSDDVDALCCEASTTVEGRKKFTDIWLIDSGATYHMTSRREWFHQYEPVSGGSVYSCNDHALEIIGVGTIKLKMYDGTIKVVRDVRHVKGIKKNLLSYGLLDNNASNIEIRKGIMKVFRGALVVLKGEKIAANLYILKGETLLEAKASVASCSSDSTMLWHQKLGHMSEQGMKVLVEQKLLPGLTKVTLPLCEHFITSKQHRLKFNKSNSKGKNVLELVHSDVWQAPVTSLGGAKYFVSFIDDYSRRCWVYPIKKKTNNGGEYTSEEFDDFCKKEGIKRQFTVANTPQQNGVAERMNRTLLERTRAMLRDAGLEKSLWAEAVNTACYLVNRAPSTVIELKTPMEMWTGKPVDYSNLHVFGSIVYVMYNAQEISKLDPKSRKCKFLGYADGVKGYRLWDPTARKDGEPSTYHEAINSSDASLWMMAMQEEIEALHKNNTWDLVPLPQGRKPIGNKWVFKIKRNGVERYRARLVVKGYAQKEGIDFNEICSPVVRLTTIRVVLAMCATLNLHLEQLDVKTAFLHGNLEEEIYMLQPEGFEEDEKKNLVCRLNKSLYGLKQAPRYWYKRFYSFIMCLGYNKLNADPCAYFKRSGDNDFVILLLYVDDMLVAGPNKDHIEELNAQLAREFEMKDLGSANKILRMQIHRDRSNRKIWLPQKNYLKKILSRFSMQDCKPISTPLPINFKLSSSMSPSSEEERMEMSRVSYASAVGSLMFVMICTRPDIAQAVGVVSRYMTNPGKEHWNIVKRILRYIKGTSNVALCYGGSNLLINRYVDSDYAGDLDKSKSTTGYVFKVAGGAPSSATLSTLNNIVLMEDGNSPMSDLAMVDPAEELCQEVKILYKLISGLHSSISVHIASDYLLDESTNLGHNLEILYDRVLQYPDRVENLYFAFLFVLRAVTKVSRHEYLSNLPKLGENKNWNNAEYLINLYLLARFDAFQAAEYLEQAEYDTGNPTDDLRTQSLMKNLLYNPKLQAACPLPLDEAKLWKGQRGPELKHKIQAQFKNISAVMDCVGCEKCRLWGKLQVSGLGTALKILFSVNGEENLIQTTQVRFIDPQLQMQRNEVIALMNLLNRLWESVKFVHEKGPAAERLVGGNKHSSSRLNSLVQRIWASVCRENMKKTSGIETAQNYSSKYPFFKVTMTHSYVNRRSVNVPKRFRENGWKRMAMTIKLEVSDKTWLVNMRNHQRYARLCAGWADFAKDNRLQEQDVCLFELIDRNDMMKEVVYEQSWGEVAPSLLINPTKSSTSPRLETILEEGCENHAVFSQESVGFPSPGVVHGCLFCAKQGSDSLCLKTDSRETKQWVSCG</sequence>
<evidence type="ECO:0000256" key="12">
    <source>
        <dbReference type="ARBA" id="ARBA00022982"/>
    </source>
</evidence>
<keyword evidence="9" id="KW-0064">Aspartyl protease</keyword>
<keyword evidence="13" id="KW-0560">Oxidoreductase</keyword>
<keyword evidence="9" id="KW-0378">Hydrolase</keyword>
<evidence type="ECO:0000313" key="27">
    <source>
        <dbReference type="EMBL" id="KAE8669773.1"/>
    </source>
</evidence>
<protein>
    <submittedName>
        <fullName evidence="27">Retrovirus-related Pol polyprotein from transposon TNT 1-94</fullName>
    </submittedName>
</protein>
<dbReference type="GO" id="GO:0003677">
    <property type="term" value="F:DNA binding"/>
    <property type="evidence" value="ECO:0007669"/>
    <property type="project" value="UniProtKB-KW"/>
</dbReference>
<evidence type="ECO:0000256" key="8">
    <source>
        <dbReference type="ARBA" id="ARBA00022729"/>
    </source>
</evidence>
<dbReference type="InterPro" id="IPR025724">
    <property type="entry name" value="GAG-pre-integrase_dom"/>
</dbReference>
<dbReference type="GO" id="GO:0016972">
    <property type="term" value="F:thiol oxidase activity"/>
    <property type="evidence" value="ECO:0007669"/>
    <property type="project" value="InterPro"/>
</dbReference>
<evidence type="ECO:0000256" key="16">
    <source>
        <dbReference type="ARBA" id="ARBA00023136"/>
    </source>
</evidence>
<dbReference type="InterPro" id="IPR054722">
    <property type="entry name" value="PolX-like_BBD"/>
</dbReference>
<dbReference type="GO" id="GO:0005634">
    <property type="term" value="C:nucleus"/>
    <property type="evidence" value="ECO:0007669"/>
    <property type="project" value="UniProtKB-SubCell"/>
</dbReference>
<keyword evidence="12" id="KW-0249">Electron transport</keyword>
<evidence type="ECO:0000256" key="4">
    <source>
        <dbReference type="ARBA" id="ARBA00008277"/>
    </source>
</evidence>
<dbReference type="SUPFAM" id="SSF53098">
    <property type="entry name" value="Ribonuclease H-like"/>
    <property type="match status" value="1"/>
</dbReference>
<evidence type="ECO:0000256" key="1">
    <source>
        <dbReference type="ARBA" id="ARBA00001974"/>
    </source>
</evidence>
<proteinExistence type="inferred from homology"/>
<dbReference type="EMBL" id="VEPZ02001519">
    <property type="protein sequence ID" value="KAE8669773.1"/>
    <property type="molecule type" value="Genomic_DNA"/>
</dbReference>
<dbReference type="Proteomes" id="UP000436088">
    <property type="component" value="Unassembled WGS sequence"/>
</dbReference>
<keyword evidence="15" id="KW-0238">DNA-binding</keyword>
<dbReference type="SUPFAM" id="SSF110019">
    <property type="entry name" value="ERO1-like"/>
    <property type="match status" value="2"/>
</dbReference>
<dbReference type="CDD" id="cd10017">
    <property type="entry name" value="B3_DNA"/>
    <property type="match status" value="1"/>
</dbReference>
<evidence type="ECO:0000256" key="3">
    <source>
        <dbReference type="ARBA" id="ARBA00004367"/>
    </source>
</evidence>